<reference evidence="3 4" key="1">
    <citation type="journal article" date="2018" name="Genome Announc.">
        <title>Complete genomes of two Megasphaera elsdenii strains, NCIMB 702410 and ATCC 25940.</title>
        <authorList>
            <person name="Hatmaker E.A."/>
            <person name="O'Dell K."/>
            <person name="Riley L.A."/>
            <person name="Klingeman D.M."/>
            <person name="Guss A.M."/>
        </authorList>
    </citation>
    <scope>NUCLEOTIDE SEQUENCE [LARGE SCALE GENOMIC DNA]</scope>
    <source>
        <strain evidence="3 4">NCIMB702410</strain>
    </source>
</reference>
<accession>A0A2S0M989</accession>
<dbReference type="PANTHER" id="PTHR36180">
    <property type="entry name" value="DNA-BINDING PROTEIN-RELATED-RELATED"/>
    <property type="match status" value="1"/>
</dbReference>
<dbReference type="SMART" id="SM01040">
    <property type="entry name" value="Bro-N"/>
    <property type="match status" value="1"/>
</dbReference>
<dbReference type="PANTHER" id="PTHR36180:SF2">
    <property type="entry name" value="BRO FAMILY PROTEIN"/>
    <property type="match status" value="1"/>
</dbReference>
<evidence type="ECO:0000259" key="2">
    <source>
        <dbReference type="PROSITE" id="PS51750"/>
    </source>
</evidence>
<dbReference type="GO" id="GO:0003677">
    <property type="term" value="F:DNA binding"/>
    <property type="evidence" value="ECO:0007669"/>
    <property type="project" value="InterPro"/>
</dbReference>
<dbReference type="RefSeq" id="WP_027894626.1">
    <property type="nucleotide sequence ID" value="NZ_CP027569.1"/>
</dbReference>
<dbReference type="OrthoDB" id="9812611at2"/>
<dbReference type="InterPro" id="IPR003497">
    <property type="entry name" value="BRO_N_domain"/>
</dbReference>
<organism evidence="3 4">
    <name type="scientific">Megasphaera elsdenii</name>
    <dbReference type="NCBI Taxonomy" id="907"/>
    <lineage>
        <taxon>Bacteria</taxon>
        <taxon>Bacillati</taxon>
        <taxon>Bacillota</taxon>
        <taxon>Negativicutes</taxon>
        <taxon>Veillonellales</taxon>
        <taxon>Veillonellaceae</taxon>
        <taxon>Megasphaera</taxon>
    </lineage>
</organism>
<dbReference type="InterPro" id="IPR005039">
    <property type="entry name" value="Ant_C"/>
</dbReference>
<gene>
    <name evidence="3" type="ORF">C6Y28_10600</name>
</gene>
<evidence type="ECO:0000313" key="4">
    <source>
        <dbReference type="Proteomes" id="UP000238358"/>
    </source>
</evidence>
<dbReference type="PROSITE" id="PS51750">
    <property type="entry name" value="BRO_N"/>
    <property type="match status" value="1"/>
</dbReference>
<feature type="domain" description="Bro-N" evidence="2">
    <location>
        <begin position="1"/>
        <end position="106"/>
    </location>
</feature>
<evidence type="ECO:0000256" key="1">
    <source>
        <dbReference type="SAM" id="Coils"/>
    </source>
</evidence>
<dbReference type="Pfam" id="PF02498">
    <property type="entry name" value="Bro-N"/>
    <property type="match status" value="1"/>
</dbReference>
<dbReference type="AlphaFoldDB" id="A0A2S0M989"/>
<sequence length="269" mass="30264">MNELQIFNSPEFGQVRTVTIAGEPWLVGKDIATALGYTNTRKALNDHVDDEDKGVTKCDTLGGAQEMTIINESGLYSLVLSSKLPTAKKFKHWITSEVLPAIRKHGAYMTPEKIEEALLNPDTIIKLATELKAEREARKHAELEAASAKQVIGELKPKADYTDRILSSKGTVTTTAIAKDYGMSATGFNKLLHELHVIYKIGKQWFLYAKYQAKGYTHSKTFDFVHTDGKPDCNMQTEWTQKGRLFLYEFLKSHDILPMIERDDQEAGH</sequence>
<name>A0A2S0M989_MEGEL</name>
<dbReference type="Proteomes" id="UP000238358">
    <property type="component" value="Chromosome"/>
</dbReference>
<dbReference type="EMBL" id="CP027569">
    <property type="protein sequence ID" value="AVO28040.1"/>
    <property type="molecule type" value="Genomic_DNA"/>
</dbReference>
<protein>
    <submittedName>
        <fullName evidence="3">Phage antirepressor protein</fullName>
    </submittedName>
</protein>
<feature type="coiled-coil region" evidence="1">
    <location>
        <begin position="124"/>
        <end position="151"/>
    </location>
</feature>
<evidence type="ECO:0000313" key="3">
    <source>
        <dbReference type="EMBL" id="AVO28040.1"/>
    </source>
</evidence>
<dbReference type="Pfam" id="PF03374">
    <property type="entry name" value="ANT"/>
    <property type="match status" value="1"/>
</dbReference>
<proteinExistence type="predicted"/>
<keyword evidence="1" id="KW-0175">Coiled coil</keyword>